<feature type="compositionally biased region" description="Polar residues" evidence="1">
    <location>
        <begin position="46"/>
        <end position="61"/>
    </location>
</feature>
<feature type="non-terminal residue" evidence="2">
    <location>
        <position position="68"/>
    </location>
</feature>
<feature type="region of interest" description="Disordered" evidence="1">
    <location>
        <begin position="19"/>
        <end position="68"/>
    </location>
</feature>
<evidence type="ECO:0000313" key="2">
    <source>
        <dbReference type="EMBL" id="MCI92894.1"/>
    </source>
</evidence>
<evidence type="ECO:0000256" key="1">
    <source>
        <dbReference type="SAM" id="MobiDB-lite"/>
    </source>
</evidence>
<accession>A0A392VWZ4</accession>
<sequence length="68" mass="7126">GGATTKTTGDYVLEQIQESVHESVAVPDATTTESGQSDDADVPPDNKTNNIIDSYQKNASESIAVEDA</sequence>
<organism evidence="2 3">
    <name type="scientific">Trifolium medium</name>
    <dbReference type="NCBI Taxonomy" id="97028"/>
    <lineage>
        <taxon>Eukaryota</taxon>
        <taxon>Viridiplantae</taxon>
        <taxon>Streptophyta</taxon>
        <taxon>Embryophyta</taxon>
        <taxon>Tracheophyta</taxon>
        <taxon>Spermatophyta</taxon>
        <taxon>Magnoliopsida</taxon>
        <taxon>eudicotyledons</taxon>
        <taxon>Gunneridae</taxon>
        <taxon>Pentapetalae</taxon>
        <taxon>rosids</taxon>
        <taxon>fabids</taxon>
        <taxon>Fabales</taxon>
        <taxon>Fabaceae</taxon>
        <taxon>Papilionoideae</taxon>
        <taxon>50 kb inversion clade</taxon>
        <taxon>NPAAA clade</taxon>
        <taxon>Hologalegina</taxon>
        <taxon>IRL clade</taxon>
        <taxon>Trifolieae</taxon>
        <taxon>Trifolium</taxon>
    </lineage>
</organism>
<reference evidence="2 3" key="1">
    <citation type="journal article" date="2018" name="Front. Plant Sci.">
        <title>Red Clover (Trifolium pratense) and Zigzag Clover (T. medium) - A Picture of Genomic Similarities and Differences.</title>
        <authorList>
            <person name="Dluhosova J."/>
            <person name="Istvanek J."/>
            <person name="Nedelnik J."/>
            <person name="Repkova J."/>
        </authorList>
    </citation>
    <scope>NUCLEOTIDE SEQUENCE [LARGE SCALE GENOMIC DNA]</scope>
    <source>
        <strain evidence="3">cv. 10/8</strain>
        <tissue evidence="2">Leaf</tissue>
    </source>
</reference>
<dbReference type="Proteomes" id="UP000265520">
    <property type="component" value="Unassembled WGS sequence"/>
</dbReference>
<dbReference type="EMBL" id="LXQA011314018">
    <property type="protein sequence ID" value="MCI92894.1"/>
    <property type="molecule type" value="Genomic_DNA"/>
</dbReference>
<protein>
    <submittedName>
        <fullName evidence="2">Uncharacterized protein</fullName>
    </submittedName>
</protein>
<keyword evidence="3" id="KW-1185">Reference proteome</keyword>
<comment type="caution">
    <text evidence="2">The sequence shown here is derived from an EMBL/GenBank/DDBJ whole genome shotgun (WGS) entry which is preliminary data.</text>
</comment>
<feature type="non-terminal residue" evidence="2">
    <location>
        <position position="1"/>
    </location>
</feature>
<dbReference type="AlphaFoldDB" id="A0A392VWZ4"/>
<name>A0A392VWZ4_9FABA</name>
<evidence type="ECO:0000313" key="3">
    <source>
        <dbReference type="Proteomes" id="UP000265520"/>
    </source>
</evidence>
<proteinExistence type="predicted"/>